<protein>
    <submittedName>
        <fullName evidence="1">Uncharacterized protein</fullName>
    </submittedName>
</protein>
<sequence length="110" mass="12463">MSAGILLITDHFALLKGPSMLFPECDGDVARQVRFEDIIELVRQGLLYVMLSACYRISNEGPSYRSLRSLPGSLAERLPHTAGMKVRTNEEEIRETPFLVVDDPTWLERL</sequence>
<accession>A0A5N7CK24</accession>
<dbReference type="AlphaFoldDB" id="A0A5N7CK24"/>
<reference evidence="1" key="1">
    <citation type="submission" date="2019-04" db="EMBL/GenBank/DDBJ databases">
        <title>Friends and foes A comparative genomics studyof 23 Aspergillus species from section Flavi.</title>
        <authorList>
            <consortium name="DOE Joint Genome Institute"/>
            <person name="Kjaerbolling I."/>
            <person name="Vesth T."/>
            <person name="Frisvad J.C."/>
            <person name="Nybo J.L."/>
            <person name="Theobald S."/>
            <person name="Kildgaard S."/>
            <person name="Isbrandt T."/>
            <person name="Kuo A."/>
            <person name="Sato A."/>
            <person name="Lyhne E.K."/>
            <person name="Kogle M.E."/>
            <person name="Wiebenga A."/>
            <person name="Kun R.S."/>
            <person name="Lubbers R.J."/>
            <person name="Makela M.R."/>
            <person name="Barry K."/>
            <person name="Chovatia M."/>
            <person name="Clum A."/>
            <person name="Daum C."/>
            <person name="Haridas S."/>
            <person name="He G."/>
            <person name="LaButti K."/>
            <person name="Lipzen A."/>
            <person name="Mondo S."/>
            <person name="Riley R."/>
            <person name="Salamov A."/>
            <person name="Simmons B.A."/>
            <person name="Magnuson J.K."/>
            <person name="Henrissat B."/>
            <person name="Mortensen U.H."/>
            <person name="Larsen T.O."/>
            <person name="Devries R.P."/>
            <person name="Grigoriev I.V."/>
            <person name="Machida M."/>
            <person name="Baker S.E."/>
            <person name="Andersen M.R."/>
        </authorList>
    </citation>
    <scope>NUCLEOTIDE SEQUENCE [LARGE SCALE GENOMIC DNA]</scope>
    <source>
        <strain evidence="1">IBT 14317</strain>
    </source>
</reference>
<organism evidence="1">
    <name type="scientific">Petromyces alliaceus</name>
    <name type="common">Aspergillus alliaceus</name>
    <dbReference type="NCBI Taxonomy" id="209559"/>
    <lineage>
        <taxon>Eukaryota</taxon>
        <taxon>Fungi</taxon>
        <taxon>Dikarya</taxon>
        <taxon>Ascomycota</taxon>
        <taxon>Pezizomycotina</taxon>
        <taxon>Eurotiomycetes</taxon>
        <taxon>Eurotiomycetidae</taxon>
        <taxon>Eurotiales</taxon>
        <taxon>Aspergillaceae</taxon>
        <taxon>Aspergillus</taxon>
        <taxon>Aspergillus subgen. Circumdati</taxon>
    </lineage>
</organism>
<name>A0A5N7CK24_PETAA</name>
<evidence type="ECO:0000313" key="1">
    <source>
        <dbReference type="EMBL" id="KAE8394455.1"/>
    </source>
</evidence>
<dbReference type="EMBL" id="ML735223">
    <property type="protein sequence ID" value="KAE8394455.1"/>
    <property type="molecule type" value="Genomic_DNA"/>
</dbReference>
<proteinExistence type="predicted"/>
<gene>
    <name evidence="1" type="ORF">BDV23DRAFT_179609</name>
</gene>
<dbReference type="OrthoDB" id="2135488at2759"/>
<dbReference type="Proteomes" id="UP000326877">
    <property type="component" value="Unassembled WGS sequence"/>
</dbReference>